<dbReference type="AlphaFoldDB" id="A0A419SVX9"/>
<feature type="transmembrane region" description="Helical" evidence="1">
    <location>
        <begin position="7"/>
        <end position="27"/>
    </location>
</feature>
<keyword evidence="1" id="KW-0472">Membrane</keyword>
<keyword evidence="1" id="KW-1133">Transmembrane helix</keyword>
<organism evidence="2 3">
    <name type="scientific">Lacrimispora algidixylanolytica</name>
    <dbReference type="NCBI Taxonomy" id="94868"/>
    <lineage>
        <taxon>Bacteria</taxon>
        <taxon>Bacillati</taxon>
        <taxon>Bacillota</taxon>
        <taxon>Clostridia</taxon>
        <taxon>Lachnospirales</taxon>
        <taxon>Lachnospiraceae</taxon>
        <taxon>Lacrimispora</taxon>
    </lineage>
</organism>
<dbReference type="Proteomes" id="UP000284277">
    <property type="component" value="Unassembled WGS sequence"/>
</dbReference>
<feature type="transmembrane region" description="Helical" evidence="1">
    <location>
        <begin position="39"/>
        <end position="61"/>
    </location>
</feature>
<accession>A0A419SVX9</accession>
<dbReference type="OrthoDB" id="1927634at2"/>
<evidence type="ECO:0000313" key="3">
    <source>
        <dbReference type="Proteomes" id="UP000284277"/>
    </source>
</evidence>
<comment type="caution">
    <text evidence="2">The sequence shown here is derived from an EMBL/GenBank/DDBJ whole genome shotgun (WGS) entry which is preliminary data.</text>
</comment>
<evidence type="ECO:0000313" key="2">
    <source>
        <dbReference type="EMBL" id="RKD29355.1"/>
    </source>
</evidence>
<reference evidence="2 3" key="1">
    <citation type="submission" date="2016-08" db="EMBL/GenBank/DDBJ databases">
        <title>A new outlook on sporulation: Clostridium algidixylanolyticum.</title>
        <authorList>
            <person name="Poppleton D.I."/>
            <person name="Gribaldo S."/>
        </authorList>
    </citation>
    <scope>NUCLEOTIDE SEQUENCE [LARGE SCALE GENOMIC DNA]</scope>
    <source>
        <strain evidence="2 3">SPL73</strain>
    </source>
</reference>
<gene>
    <name evidence="2" type="ORF">BET01_08380</name>
</gene>
<keyword evidence="1" id="KW-0812">Transmembrane</keyword>
<protein>
    <submittedName>
        <fullName evidence="2">Uncharacterized protein</fullName>
    </submittedName>
</protein>
<name>A0A419SVX9_9FIRM</name>
<keyword evidence="3" id="KW-1185">Reference proteome</keyword>
<sequence>MNLKRPLAMIGVILIVSMYIIALFSAFSHHPDSKNWLMAAIFSTVAVPVFLYVVQLVARVLKPDERNKTRNGEDE</sequence>
<dbReference type="RefSeq" id="WP_120198190.1">
    <property type="nucleotide sequence ID" value="NZ_MCIA01000032.1"/>
</dbReference>
<evidence type="ECO:0000256" key="1">
    <source>
        <dbReference type="SAM" id="Phobius"/>
    </source>
</evidence>
<proteinExistence type="predicted"/>
<dbReference type="EMBL" id="MCIA01000032">
    <property type="protein sequence ID" value="RKD29355.1"/>
    <property type="molecule type" value="Genomic_DNA"/>
</dbReference>